<feature type="domain" description="Ig-like" evidence="5">
    <location>
        <begin position="156"/>
        <end position="245"/>
    </location>
</feature>
<dbReference type="OrthoDB" id="9665911at2759"/>
<evidence type="ECO:0000259" key="5">
    <source>
        <dbReference type="PROSITE" id="PS50835"/>
    </source>
</evidence>
<evidence type="ECO:0000256" key="3">
    <source>
        <dbReference type="ARBA" id="ARBA00022989"/>
    </source>
</evidence>
<reference evidence="6" key="1">
    <citation type="journal article" date="2021" name="Evol. Appl.">
        <title>The genome of the Pyrenean desman and the effects of bottlenecks and inbreeding on the genomic landscape of an endangered species.</title>
        <authorList>
            <person name="Escoda L."/>
            <person name="Castresana J."/>
        </authorList>
    </citation>
    <scope>NUCLEOTIDE SEQUENCE</scope>
    <source>
        <strain evidence="6">IBE-C5619</strain>
    </source>
</reference>
<dbReference type="SUPFAM" id="SSF48726">
    <property type="entry name" value="Immunoglobulin"/>
    <property type="match status" value="2"/>
</dbReference>
<dbReference type="PANTHER" id="PTHR12035:SF99">
    <property type="entry name" value="SIALIC ACID BINDING IG LIKE LECTIN 6"/>
    <property type="match status" value="1"/>
</dbReference>
<comment type="caution">
    <text evidence="6">The sequence shown here is derived from an EMBL/GenBank/DDBJ whole genome shotgun (WGS) entry which is preliminary data.</text>
</comment>
<dbReference type="InterPro" id="IPR013106">
    <property type="entry name" value="Ig_V-set"/>
</dbReference>
<dbReference type="InterPro" id="IPR051036">
    <property type="entry name" value="SIGLEC"/>
</dbReference>
<dbReference type="AlphaFoldDB" id="A0A8J6DM52"/>
<dbReference type="Pfam" id="PF07686">
    <property type="entry name" value="V-set"/>
    <property type="match status" value="1"/>
</dbReference>
<dbReference type="GO" id="GO:0007155">
    <property type="term" value="P:cell adhesion"/>
    <property type="evidence" value="ECO:0007669"/>
    <property type="project" value="TreeGrafter"/>
</dbReference>
<sequence length="251" mass="26559">MVVMVQEGLCTLVPCTFLPGSLYLGKRYRSWFQKGADLNRDPPVATDKPQLRVQERTRGRFFLIGNPEDGNCSLSIRDVNVGDSGAYVFVAEAPLRAKQIYPGNEFSLEVTGRGAAGVCVGPGTRKTEVCPPGLWGGGGGTAHSTPAGPRLFLCFPALTHKPHIRIPGSLESGRSVNLSCSAPWACEQGTPPIFSWTSAALTSLGPRTPLSSALSLTPRPQDHGTRLACQVTLPGVGVTAEATVQLSVSCE</sequence>
<accession>A0A8J6DM52</accession>
<evidence type="ECO:0000313" key="6">
    <source>
        <dbReference type="EMBL" id="KAG8511298.1"/>
    </source>
</evidence>
<dbReference type="GO" id="GO:0005886">
    <property type="term" value="C:plasma membrane"/>
    <property type="evidence" value="ECO:0007669"/>
    <property type="project" value="TreeGrafter"/>
</dbReference>
<comment type="subcellular location">
    <subcellularLocation>
        <location evidence="1">Membrane</location>
        <topology evidence="1">Single-pass membrane protein</topology>
    </subcellularLocation>
</comment>
<dbReference type="PROSITE" id="PS50835">
    <property type="entry name" value="IG_LIKE"/>
    <property type="match status" value="1"/>
</dbReference>
<dbReference type="Proteomes" id="UP000700334">
    <property type="component" value="Unassembled WGS sequence"/>
</dbReference>
<evidence type="ECO:0000256" key="1">
    <source>
        <dbReference type="ARBA" id="ARBA00004167"/>
    </source>
</evidence>
<evidence type="ECO:0000256" key="2">
    <source>
        <dbReference type="ARBA" id="ARBA00022692"/>
    </source>
</evidence>
<gene>
    <name evidence="6" type="ORF">J0S82_008780</name>
</gene>
<keyword evidence="4" id="KW-0472">Membrane</keyword>
<protein>
    <submittedName>
        <fullName evidence="6">Myeloid cell surface antigen CD33</fullName>
    </submittedName>
</protein>
<dbReference type="InterPro" id="IPR013783">
    <property type="entry name" value="Ig-like_fold"/>
</dbReference>
<evidence type="ECO:0000313" key="7">
    <source>
        <dbReference type="Proteomes" id="UP000700334"/>
    </source>
</evidence>
<dbReference type="InterPro" id="IPR036179">
    <property type="entry name" value="Ig-like_dom_sf"/>
</dbReference>
<organism evidence="6 7">
    <name type="scientific">Galemys pyrenaicus</name>
    <name type="common">Iberian desman</name>
    <name type="synonym">Pyrenean desman</name>
    <dbReference type="NCBI Taxonomy" id="202257"/>
    <lineage>
        <taxon>Eukaryota</taxon>
        <taxon>Metazoa</taxon>
        <taxon>Chordata</taxon>
        <taxon>Craniata</taxon>
        <taxon>Vertebrata</taxon>
        <taxon>Euteleostomi</taxon>
        <taxon>Mammalia</taxon>
        <taxon>Eutheria</taxon>
        <taxon>Laurasiatheria</taxon>
        <taxon>Eulipotyphla</taxon>
        <taxon>Talpidae</taxon>
        <taxon>Galemys</taxon>
    </lineage>
</organism>
<dbReference type="EMBL" id="JAGFMF010011844">
    <property type="protein sequence ID" value="KAG8511298.1"/>
    <property type="molecule type" value="Genomic_DNA"/>
</dbReference>
<evidence type="ECO:0000256" key="4">
    <source>
        <dbReference type="ARBA" id="ARBA00023136"/>
    </source>
</evidence>
<dbReference type="GO" id="GO:0033691">
    <property type="term" value="F:sialic acid binding"/>
    <property type="evidence" value="ECO:0007669"/>
    <property type="project" value="TreeGrafter"/>
</dbReference>
<keyword evidence="7" id="KW-1185">Reference proteome</keyword>
<keyword evidence="2" id="KW-0812">Transmembrane</keyword>
<dbReference type="PANTHER" id="PTHR12035">
    <property type="entry name" value="SIALIC ACID BINDING IMMUNOGLOBULIN-LIKE LECTIN"/>
    <property type="match status" value="1"/>
</dbReference>
<dbReference type="Gene3D" id="2.60.40.10">
    <property type="entry name" value="Immunoglobulins"/>
    <property type="match status" value="2"/>
</dbReference>
<proteinExistence type="predicted"/>
<keyword evidence="3" id="KW-1133">Transmembrane helix</keyword>
<name>A0A8J6DM52_GALPY</name>
<dbReference type="InterPro" id="IPR007110">
    <property type="entry name" value="Ig-like_dom"/>
</dbReference>